<dbReference type="InterPro" id="IPR036291">
    <property type="entry name" value="NAD(P)-bd_dom_sf"/>
</dbReference>
<dbReference type="PANTHER" id="PTHR43157:SF73">
    <property type="entry name" value="WW DOMAIN-CONTAINING OXIDOREDUCTASE-LIKE PROTEIN"/>
    <property type="match status" value="1"/>
</dbReference>
<dbReference type="EMBL" id="HBFA01010087">
    <property type="protein sequence ID" value="CAD8658204.1"/>
    <property type="molecule type" value="Transcribed_RNA"/>
</dbReference>
<dbReference type="PRINTS" id="PR00081">
    <property type="entry name" value="GDHRDH"/>
</dbReference>
<proteinExistence type="predicted"/>
<dbReference type="Gene3D" id="3.40.50.720">
    <property type="entry name" value="NAD(P)-binding Rossmann-like Domain"/>
    <property type="match status" value="1"/>
</dbReference>
<sequence>MLLPPKYDPRVWLGVLYDVLCGRLIICRGLGHLHAIGGEMHGKTVLVTGPTSGIGRETAKELARRGALVLLGCRNLAAGEKLIEEMKKDAKLEGRAEPSAEVVKLDLSSLDSVRECAARVKARDAPLDVLVGNAGIFAMSAPREVTKDGHEAHFGCNYLAHFLLTLMLLPSLLQPNREARVVMVSSKLHEFGSFDWKDLHITKGYSALRAYGQSKLAQIMFCYELERQVAGASSCRLRCLSVHPGNVLTDVVRSLPGPIRWLYRRIMARILLSPDQGARASVFAATEPSLSQSPAGGYLGQNCAAESSSRISHDTIASKRLWEESLKLVGLPTGFMPPP</sequence>
<dbReference type="InterPro" id="IPR002347">
    <property type="entry name" value="SDR_fam"/>
</dbReference>
<evidence type="ECO:0000313" key="2">
    <source>
        <dbReference type="EMBL" id="CAD8658204.1"/>
    </source>
</evidence>
<gene>
    <name evidence="2" type="ORF">POBO1169_LOCUS5289</name>
</gene>
<dbReference type="SUPFAM" id="SSF51735">
    <property type="entry name" value="NAD(P)-binding Rossmann-fold domains"/>
    <property type="match status" value="1"/>
</dbReference>
<organism evidence="2">
    <name type="scientific">Pyramimonas obovata</name>
    <dbReference type="NCBI Taxonomy" id="1411642"/>
    <lineage>
        <taxon>Eukaryota</taxon>
        <taxon>Viridiplantae</taxon>
        <taxon>Chlorophyta</taxon>
        <taxon>Pyramimonadophyceae</taxon>
        <taxon>Pyramimonadales</taxon>
        <taxon>Pyramimonadaceae</taxon>
        <taxon>Pyramimonas</taxon>
        <taxon>Pyramimonas incertae sedis</taxon>
    </lineage>
</organism>
<dbReference type="AlphaFoldDB" id="A0A7S0N3G5"/>
<dbReference type="PANTHER" id="PTHR43157">
    <property type="entry name" value="PHOSPHATIDYLINOSITOL-GLYCAN BIOSYNTHESIS CLASS F PROTEIN-RELATED"/>
    <property type="match status" value="1"/>
</dbReference>
<keyword evidence="1" id="KW-0560">Oxidoreductase</keyword>
<evidence type="ECO:0000256" key="1">
    <source>
        <dbReference type="ARBA" id="ARBA00023002"/>
    </source>
</evidence>
<dbReference type="Pfam" id="PF00106">
    <property type="entry name" value="adh_short"/>
    <property type="match status" value="1"/>
</dbReference>
<accession>A0A7S0N3G5</accession>
<protein>
    <submittedName>
        <fullName evidence="2">Uncharacterized protein</fullName>
    </submittedName>
</protein>
<reference evidence="2" key="1">
    <citation type="submission" date="2021-01" db="EMBL/GenBank/DDBJ databases">
        <authorList>
            <person name="Corre E."/>
            <person name="Pelletier E."/>
            <person name="Niang G."/>
            <person name="Scheremetjew M."/>
            <person name="Finn R."/>
            <person name="Kale V."/>
            <person name="Holt S."/>
            <person name="Cochrane G."/>
            <person name="Meng A."/>
            <person name="Brown T."/>
            <person name="Cohen L."/>
        </authorList>
    </citation>
    <scope>NUCLEOTIDE SEQUENCE</scope>
    <source>
        <strain evidence="2">CCMP722</strain>
    </source>
</reference>
<name>A0A7S0N3G5_9CHLO</name>
<dbReference type="GO" id="GO:0016491">
    <property type="term" value="F:oxidoreductase activity"/>
    <property type="evidence" value="ECO:0007669"/>
    <property type="project" value="UniProtKB-KW"/>
</dbReference>